<sequence>MGLLLARNLSGMDRFGHVETNSFWPDSSKVHNAAAFLSAQTEQEKLGSTVKTSRFHFLTPASKSNLQFCYNLASATANRYPPPVLLGWNGQGEFDAAVTHLAKIRAMKRYLASLTPEEDDDLVLMVDGYDIIHQLPAEVMMERYFDVAAKATALLAERLGLPAHEASRRNIKQTVFFGPDKICWPPDKRAARCWAAPPSSLGHEAFGPDGGPDDFFSADPRWLNSGTIMGPVSDVRRVVDATMEEIEATYNKTFWQSDSDQYYMANVWGRQEYWRRRSWIVGSQGGDAGDQEAAQASGWPSSARVIPEKRRGSQEIEMHMAIEYESSLFQTMFGNEPFLGHLEYSRENETANVTMDLLGQGGALGWYAMQMPQNVRAALMKLYDSVSGTHPGASAEDWIRTVPLGTNLVTKHIYGLWHCTGGKEFLDTEYRKMWFFPLARSLAGEAVKASRRGEALSSRLIDGRKWVARWAYPGGDQDVEDWRHGGAWSDEAPGRFVGWTELCGPHESVLFQGQRRRQGQGQEARGN</sequence>
<proteinExistence type="predicted"/>
<dbReference type="RefSeq" id="XP_042998893.1">
    <property type="nucleotide sequence ID" value="XM_043142960.1"/>
</dbReference>
<dbReference type="AlphaFoldDB" id="A0A8E5HT96"/>
<accession>A0A8E5HT96</accession>
<protein>
    <submittedName>
        <fullName evidence="1">Uncharacterized protein</fullName>
    </submittedName>
</protein>
<keyword evidence="2" id="KW-1185">Reference proteome</keyword>
<dbReference type="PANTHER" id="PTHR36587:SF2">
    <property type="entry name" value="EXPRESSION SITE-ASSOCIATED GENE 3 (ESAG3)-LIKE PROTEIN"/>
    <property type="match status" value="1"/>
</dbReference>
<evidence type="ECO:0000313" key="1">
    <source>
        <dbReference type="EMBL" id="QUC21220.1"/>
    </source>
</evidence>
<dbReference type="Proteomes" id="UP000027002">
    <property type="component" value="Chromosome 4"/>
</dbReference>
<dbReference type="KEGG" id="uvi:66066240"/>
<dbReference type="EMBL" id="CP072756">
    <property type="protein sequence ID" value="QUC21220.1"/>
    <property type="molecule type" value="Genomic_DNA"/>
</dbReference>
<dbReference type="OrthoDB" id="422736at2759"/>
<evidence type="ECO:0000313" key="2">
    <source>
        <dbReference type="Proteomes" id="UP000027002"/>
    </source>
</evidence>
<reference evidence="1" key="1">
    <citation type="submission" date="2020-03" db="EMBL/GenBank/DDBJ databases">
        <title>A mixture of massive structural variations and highly conserved coding sequences in Ustilaginoidea virens genome.</title>
        <authorList>
            <person name="Zhang K."/>
            <person name="Zhao Z."/>
            <person name="Zhang Z."/>
            <person name="Li Y."/>
            <person name="Hsiang T."/>
            <person name="Sun W."/>
        </authorList>
    </citation>
    <scope>NUCLEOTIDE SEQUENCE</scope>
    <source>
        <strain evidence="1">UV-8b</strain>
    </source>
</reference>
<dbReference type="GeneID" id="66066240"/>
<dbReference type="CDD" id="cd22997">
    <property type="entry name" value="GT_LH"/>
    <property type="match status" value="1"/>
</dbReference>
<organism evidence="1 2">
    <name type="scientific">Ustilaginoidea virens</name>
    <name type="common">Rice false smut fungus</name>
    <name type="synonym">Villosiclava virens</name>
    <dbReference type="NCBI Taxonomy" id="1159556"/>
    <lineage>
        <taxon>Eukaryota</taxon>
        <taxon>Fungi</taxon>
        <taxon>Dikarya</taxon>
        <taxon>Ascomycota</taxon>
        <taxon>Pezizomycotina</taxon>
        <taxon>Sordariomycetes</taxon>
        <taxon>Hypocreomycetidae</taxon>
        <taxon>Hypocreales</taxon>
        <taxon>Clavicipitaceae</taxon>
        <taxon>Ustilaginoidea</taxon>
    </lineage>
</organism>
<gene>
    <name evidence="1" type="ORF">UV8b_05463</name>
</gene>
<name>A0A8E5HT96_USTVR</name>
<dbReference type="PANTHER" id="PTHR36587">
    <property type="entry name" value="EXPRESSION SITE-ASSOCIATED GENE 3 (ESAG3)-LIKE PROTEIN"/>
    <property type="match status" value="1"/>
</dbReference>